<feature type="region of interest" description="Disordered" evidence="7">
    <location>
        <begin position="202"/>
        <end position="226"/>
    </location>
</feature>
<dbReference type="InterPro" id="IPR007115">
    <property type="entry name" value="6-PTP_synth/QueD"/>
</dbReference>
<evidence type="ECO:0000256" key="4">
    <source>
        <dbReference type="ARBA" id="ARBA00018141"/>
    </source>
</evidence>
<evidence type="ECO:0000313" key="8">
    <source>
        <dbReference type="EMBL" id="MBZ9568254.1"/>
    </source>
</evidence>
<evidence type="ECO:0000256" key="3">
    <source>
        <dbReference type="ARBA" id="ARBA00012982"/>
    </source>
</evidence>
<dbReference type="RefSeq" id="WP_224415062.1">
    <property type="nucleotide sequence ID" value="NZ_JAGXFC010000001.1"/>
</dbReference>
<evidence type="ECO:0000256" key="5">
    <source>
        <dbReference type="ARBA" id="ARBA00031449"/>
    </source>
</evidence>
<dbReference type="Gene3D" id="3.30.479.10">
    <property type="entry name" value="6-pyruvoyl tetrahydropterin synthase/QueD"/>
    <property type="match status" value="2"/>
</dbReference>
<comment type="caution">
    <text evidence="8">The sequence shown here is derived from an EMBL/GenBank/DDBJ whole genome shotgun (WGS) entry which is preliminary data.</text>
</comment>
<evidence type="ECO:0000256" key="2">
    <source>
        <dbReference type="ARBA" id="ARBA00008900"/>
    </source>
</evidence>
<keyword evidence="9" id="KW-1185">Reference proteome</keyword>
<accession>A0ABS7X1K0</accession>
<organism evidence="8 9">
    <name type="scientific">Modicisalibacter tunisiensis</name>
    <dbReference type="NCBI Taxonomy" id="390637"/>
    <lineage>
        <taxon>Bacteria</taxon>
        <taxon>Pseudomonadati</taxon>
        <taxon>Pseudomonadota</taxon>
        <taxon>Gammaproteobacteria</taxon>
        <taxon>Oceanospirillales</taxon>
        <taxon>Halomonadaceae</taxon>
        <taxon>Modicisalibacter</taxon>
    </lineage>
</organism>
<name>A0ABS7X1K0_9GAMM</name>
<reference evidence="8 9" key="1">
    <citation type="submission" date="2021-05" db="EMBL/GenBank/DDBJ databases">
        <title>Petroleum and Energy Research Collection (APPE): ex situ preservation of microbial diversity associated with the oil industry and exploitation of its biotechnological potential.</title>
        <authorList>
            <person name="Paixao C.T.M."/>
            <person name="Gomes M.B."/>
            <person name="Oliveira V.M."/>
        </authorList>
    </citation>
    <scope>NUCLEOTIDE SEQUENCE [LARGE SCALE GENOMIC DNA]</scope>
    <source>
        <strain evidence="8 9">LIT2</strain>
    </source>
</reference>
<comment type="catalytic activity">
    <reaction evidence="6">
        <text>7,8-dihydroneopterin 3'-triphosphate + H2O = 6-carboxy-5,6,7,8-tetrahydropterin + triphosphate + acetaldehyde + 2 H(+)</text>
        <dbReference type="Rhea" id="RHEA:27966"/>
        <dbReference type="ChEBI" id="CHEBI:15343"/>
        <dbReference type="ChEBI" id="CHEBI:15377"/>
        <dbReference type="ChEBI" id="CHEBI:15378"/>
        <dbReference type="ChEBI" id="CHEBI:18036"/>
        <dbReference type="ChEBI" id="CHEBI:58462"/>
        <dbReference type="ChEBI" id="CHEBI:61032"/>
        <dbReference type="EC" id="4.1.2.50"/>
    </reaction>
</comment>
<dbReference type="Pfam" id="PF01242">
    <property type="entry name" value="PTPS"/>
    <property type="match status" value="1"/>
</dbReference>
<dbReference type="Proteomes" id="UP001319883">
    <property type="component" value="Unassembled WGS sequence"/>
</dbReference>
<dbReference type="EMBL" id="JAGXFD010000001">
    <property type="protein sequence ID" value="MBZ9568254.1"/>
    <property type="molecule type" value="Genomic_DNA"/>
</dbReference>
<evidence type="ECO:0000256" key="7">
    <source>
        <dbReference type="SAM" id="MobiDB-lite"/>
    </source>
</evidence>
<evidence type="ECO:0000313" key="9">
    <source>
        <dbReference type="Proteomes" id="UP001319883"/>
    </source>
</evidence>
<protein>
    <recommendedName>
        <fullName evidence="4">6-carboxy-5,6,7,8-tetrahydropterin synthase</fullName>
        <ecNumber evidence="3">4.1.2.50</ecNumber>
    </recommendedName>
    <alternativeName>
        <fullName evidence="5">Queuosine biosynthesis protein QueD</fullName>
    </alternativeName>
</protein>
<dbReference type="EC" id="4.1.2.50" evidence="3"/>
<dbReference type="InterPro" id="IPR038418">
    <property type="entry name" value="6-PTP_synth/QueD_sf"/>
</dbReference>
<evidence type="ECO:0000256" key="1">
    <source>
        <dbReference type="ARBA" id="ARBA00005061"/>
    </source>
</evidence>
<comment type="similarity">
    <text evidence="2">Belongs to the PTPS family. QueD subfamily.</text>
</comment>
<comment type="pathway">
    <text evidence="1">Purine metabolism; 7-cyano-7-deazaguanine biosynthesis.</text>
</comment>
<gene>
    <name evidence="8" type="ORF">KGQ91_11300</name>
</gene>
<evidence type="ECO:0000256" key="6">
    <source>
        <dbReference type="ARBA" id="ARBA00048807"/>
    </source>
</evidence>
<dbReference type="SUPFAM" id="SSF55620">
    <property type="entry name" value="Tetrahydrobiopterin biosynthesis enzymes-like"/>
    <property type="match status" value="2"/>
</dbReference>
<sequence>MTLFVNGLSHLDASLWSPERGLIGVSWHIDAALHGTLGEDGMLFDFGAVKPWIKAVIDDGPDHTLLIPTAAAGVTVSDCREGLMVRTTTPYPMEIRAPRQAYTLLPWARIDRERLAAHLSEYLTRHAPPRVDGVEITLRDEAIEAAGAYTYSHGLKHHDGNCQRIAHGHRSRLHIWCDGRRRPDLERHWSERLDDRYLLHADDREPDDAPNSGSHGKPNGEPIGEPETTVIRYTSRQGHFRLRLPAERCEILPTPTTVEHIARWLAEQVARHHAPGQRVRVQAFEGIDKGALAEAGP</sequence>
<proteinExistence type="inferred from homology"/>